<dbReference type="GO" id="GO:0006955">
    <property type="term" value="P:immune response"/>
    <property type="evidence" value="ECO:0007669"/>
    <property type="project" value="TreeGrafter"/>
</dbReference>
<keyword evidence="3" id="KW-0808">Transferase</keyword>
<gene>
    <name evidence="10" type="primary">LOC117573529</name>
</gene>
<keyword evidence="5" id="KW-0418">Kinase</keyword>
<dbReference type="PRINTS" id="PR00109">
    <property type="entry name" value="TYRKINASE"/>
</dbReference>
<keyword evidence="9" id="KW-1185">Reference proteome</keyword>
<dbReference type="InterPro" id="IPR001245">
    <property type="entry name" value="Ser-Thr/Tyr_kinase_cat_dom"/>
</dbReference>
<evidence type="ECO:0000313" key="10">
    <source>
        <dbReference type="RefSeq" id="XP_051862826.1"/>
    </source>
</evidence>
<sequence length="305" mass="35188">MNNSRDFKLRERIGSGSYGVVYKGIWITNKSVKVAVKCLEKGNNKDSETNILREIRNLQELKHENIVTFHGSYRQKNICLIFEYSDCGSLYDYLQKKIGKVSNIEKLHWMLQCANGMEYLHSKKTIHRDLKTQNLLLFNNYRTLKICDFGTVKQYATENTELIGTIGYMAPEVCTADGKYTEKCDVFSYGITFWEVFAEKKPFNDLQKKNMHPLAIQNKIINGARPNINDMQICKDSNLIKAIIEKCWGRDPESRPTMKGLIAFLGIDLRLYTPINFEDIEITECVCLRMVDMASAVKQIGELDF</sequence>
<keyword evidence="4 7" id="KW-0547">Nucleotide-binding</keyword>
<dbReference type="GO" id="GO:0043123">
    <property type="term" value="P:positive regulation of canonical NF-kappaB signal transduction"/>
    <property type="evidence" value="ECO:0007669"/>
    <property type="project" value="TreeGrafter"/>
</dbReference>
<keyword evidence="6 7" id="KW-0067">ATP-binding</keyword>
<dbReference type="PROSITE" id="PS50011">
    <property type="entry name" value="PROTEIN_KINASE_DOM"/>
    <property type="match status" value="1"/>
</dbReference>
<accession>A0A9C6W813</accession>
<evidence type="ECO:0000256" key="1">
    <source>
        <dbReference type="ARBA" id="ARBA00006529"/>
    </source>
</evidence>
<proteinExistence type="inferred from homology"/>
<dbReference type="Gene3D" id="1.10.510.10">
    <property type="entry name" value="Transferase(Phosphotransferase) domain 1"/>
    <property type="match status" value="1"/>
</dbReference>
<evidence type="ECO:0000256" key="2">
    <source>
        <dbReference type="ARBA" id="ARBA00022527"/>
    </source>
</evidence>
<dbReference type="PROSITE" id="PS00107">
    <property type="entry name" value="PROTEIN_KINASE_ATP"/>
    <property type="match status" value="1"/>
</dbReference>
<dbReference type="GeneID" id="117573529"/>
<evidence type="ECO:0000313" key="9">
    <source>
        <dbReference type="Proteomes" id="UP000515160"/>
    </source>
</evidence>
<dbReference type="SUPFAM" id="SSF56112">
    <property type="entry name" value="Protein kinase-like (PK-like)"/>
    <property type="match status" value="1"/>
</dbReference>
<dbReference type="SMART" id="SM00220">
    <property type="entry name" value="S_TKc"/>
    <property type="match status" value="1"/>
</dbReference>
<evidence type="ECO:0000256" key="4">
    <source>
        <dbReference type="ARBA" id="ARBA00022741"/>
    </source>
</evidence>
<dbReference type="InterPro" id="IPR017441">
    <property type="entry name" value="Protein_kinase_ATP_BS"/>
</dbReference>
<comment type="similarity">
    <text evidence="1">Belongs to the protein kinase superfamily. STE Ser/Thr protein kinase family. MAP kinase kinase kinase subfamily.</text>
</comment>
<reference evidence="10" key="1">
    <citation type="submission" date="2025-08" db="UniProtKB">
        <authorList>
            <consortium name="RefSeq"/>
        </authorList>
    </citation>
    <scope>IDENTIFICATION</scope>
    <source>
        <strain evidence="10">15112-1751.03</strain>
        <tissue evidence="10">Whole Adult</tissue>
    </source>
</reference>
<dbReference type="RefSeq" id="XP_051862826.1">
    <property type="nucleotide sequence ID" value="XM_052006866.1"/>
</dbReference>
<evidence type="ECO:0000256" key="3">
    <source>
        <dbReference type="ARBA" id="ARBA00022679"/>
    </source>
</evidence>
<evidence type="ECO:0000256" key="5">
    <source>
        <dbReference type="ARBA" id="ARBA00022777"/>
    </source>
</evidence>
<organism evidence="9 10">
    <name type="scientific">Drosophila albomicans</name>
    <name type="common">Fruit fly</name>
    <dbReference type="NCBI Taxonomy" id="7291"/>
    <lineage>
        <taxon>Eukaryota</taxon>
        <taxon>Metazoa</taxon>
        <taxon>Ecdysozoa</taxon>
        <taxon>Arthropoda</taxon>
        <taxon>Hexapoda</taxon>
        <taxon>Insecta</taxon>
        <taxon>Pterygota</taxon>
        <taxon>Neoptera</taxon>
        <taxon>Endopterygota</taxon>
        <taxon>Diptera</taxon>
        <taxon>Brachycera</taxon>
        <taxon>Muscomorpha</taxon>
        <taxon>Ephydroidea</taxon>
        <taxon>Drosophilidae</taxon>
        <taxon>Drosophila</taxon>
    </lineage>
</organism>
<dbReference type="PIRSF" id="PIRSF000654">
    <property type="entry name" value="Integrin-linked_kinase"/>
    <property type="match status" value="1"/>
</dbReference>
<evidence type="ECO:0000259" key="8">
    <source>
        <dbReference type="PROSITE" id="PS50011"/>
    </source>
</evidence>
<dbReference type="Pfam" id="PF07714">
    <property type="entry name" value="PK_Tyr_Ser-Thr"/>
    <property type="match status" value="1"/>
</dbReference>
<dbReference type="CDD" id="cd13999">
    <property type="entry name" value="STKc_MAP3K-like"/>
    <property type="match status" value="1"/>
</dbReference>
<protein>
    <submittedName>
        <fullName evidence="10">Mitogen-activated protein kinase kinase kinase 7-like</fullName>
    </submittedName>
</protein>
<dbReference type="InterPro" id="IPR011009">
    <property type="entry name" value="Kinase-like_dom_sf"/>
</dbReference>
<dbReference type="GO" id="GO:0007254">
    <property type="term" value="P:JNK cascade"/>
    <property type="evidence" value="ECO:0007669"/>
    <property type="project" value="TreeGrafter"/>
</dbReference>
<evidence type="ECO:0000256" key="7">
    <source>
        <dbReference type="PROSITE-ProRule" id="PRU10141"/>
    </source>
</evidence>
<feature type="domain" description="Protein kinase" evidence="8">
    <location>
        <begin position="7"/>
        <end position="271"/>
    </location>
</feature>
<keyword evidence="2" id="KW-0723">Serine/threonine-protein kinase</keyword>
<dbReference type="InterPro" id="IPR000719">
    <property type="entry name" value="Prot_kinase_dom"/>
</dbReference>
<feature type="binding site" evidence="7">
    <location>
        <position position="37"/>
    </location>
    <ligand>
        <name>ATP</name>
        <dbReference type="ChEBI" id="CHEBI:30616"/>
    </ligand>
</feature>
<dbReference type="GO" id="GO:0005524">
    <property type="term" value="F:ATP binding"/>
    <property type="evidence" value="ECO:0007669"/>
    <property type="project" value="UniProtKB-UniRule"/>
</dbReference>
<dbReference type="GO" id="GO:0004709">
    <property type="term" value="F:MAP kinase kinase kinase activity"/>
    <property type="evidence" value="ECO:0007669"/>
    <property type="project" value="TreeGrafter"/>
</dbReference>
<dbReference type="Proteomes" id="UP000515160">
    <property type="component" value="Chromosome 2R"/>
</dbReference>
<dbReference type="AlphaFoldDB" id="A0A9C6W813"/>
<dbReference type="PANTHER" id="PTHR46716:SF1">
    <property type="entry name" value="MITOGEN-ACTIVATED PROTEIN KINASE KINASE KINASE 7"/>
    <property type="match status" value="1"/>
</dbReference>
<dbReference type="OrthoDB" id="10261027at2759"/>
<evidence type="ECO:0000256" key="6">
    <source>
        <dbReference type="ARBA" id="ARBA00022840"/>
    </source>
</evidence>
<name>A0A9C6W813_DROAB</name>
<dbReference type="PANTHER" id="PTHR46716">
    <property type="entry name" value="MITOGEN-ACTIVATED PROTEIN KINASE KINASE KINASE 7"/>
    <property type="match status" value="1"/>
</dbReference>